<keyword evidence="4" id="KW-0349">Heme</keyword>
<evidence type="ECO:0000313" key="14">
    <source>
        <dbReference type="Proteomes" id="UP000887116"/>
    </source>
</evidence>
<dbReference type="SMART" id="SM00665">
    <property type="entry name" value="B561"/>
    <property type="match status" value="1"/>
</dbReference>
<evidence type="ECO:0000256" key="10">
    <source>
        <dbReference type="ARBA" id="ARBA00023136"/>
    </source>
</evidence>
<dbReference type="EMBL" id="BMAO01010496">
    <property type="protein sequence ID" value="GFQ67608.1"/>
    <property type="molecule type" value="Genomic_DNA"/>
</dbReference>
<keyword evidence="10 11" id="KW-0472">Membrane</keyword>
<dbReference type="GO" id="GO:0046872">
    <property type="term" value="F:metal ion binding"/>
    <property type="evidence" value="ECO:0007669"/>
    <property type="project" value="UniProtKB-KW"/>
</dbReference>
<dbReference type="GO" id="GO:0016491">
    <property type="term" value="F:oxidoreductase activity"/>
    <property type="evidence" value="ECO:0007669"/>
    <property type="project" value="InterPro"/>
</dbReference>
<dbReference type="InterPro" id="IPR006593">
    <property type="entry name" value="Cyt_b561/ferric_Rdtase_TM"/>
</dbReference>
<feature type="transmembrane region" description="Helical" evidence="11">
    <location>
        <begin position="96"/>
        <end position="118"/>
    </location>
</feature>
<evidence type="ECO:0000256" key="3">
    <source>
        <dbReference type="ARBA" id="ARBA00022448"/>
    </source>
</evidence>
<keyword evidence="9" id="KW-0408">Iron</keyword>
<dbReference type="Proteomes" id="UP000887116">
    <property type="component" value="Unassembled WGS sequence"/>
</dbReference>
<dbReference type="PANTHER" id="PTHR10106">
    <property type="entry name" value="CYTOCHROME B561-RELATED"/>
    <property type="match status" value="1"/>
</dbReference>
<evidence type="ECO:0000256" key="9">
    <source>
        <dbReference type="ARBA" id="ARBA00023004"/>
    </source>
</evidence>
<keyword evidence="14" id="KW-1185">Reference proteome</keyword>
<comment type="subcellular location">
    <subcellularLocation>
        <location evidence="2">Membrane</location>
        <topology evidence="2">Multi-pass membrane protein</topology>
    </subcellularLocation>
</comment>
<dbReference type="FunFam" id="1.20.120.1770:FF:000001">
    <property type="entry name" value="Cytochrome b reductase 1"/>
    <property type="match status" value="1"/>
</dbReference>
<keyword evidence="7" id="KW-0249">Electron transport</keyword>
<keyword evidence="3" id="KW-0813">Transport</keyword>
<proteinExistence type="predicted"/>
<keyword evidence="5 11" id="KW-0812">Transmembrane</keyword>
<sequence>MERTAVHRRGKDSSGVFRFTEQESFKQEEKQKYVSSPTKPANIMYPRTGGNLKDMAFIAAVVASQIVGFIIIGLLIRWCFLYKGFSWEDANLQFNYHPLLMVLGLIYFYGDALIVYRVMYFLPKWILKIIHACLHACAIIFSTIALVAVLENHRRTYKADFYSLHSWMGIATFSCFILQYIGSFVTFMLPWVPNIWRARFMPFHTFFGLGLFAMAVGTAEMGLTEKLLWTGNYTTNQMVPEGVIGNTIGLCLVIFAFLIIFITTQANYKRQPLPNEIPAPTN</sequence>
<dbReference type="Gene3D" id="1.20.120.1770">
    <property type="match status" value="1"/>
</dbReference>
<dbReference type="Pfam" id="PF03188">
    <property type="entry name" value="Cytochrom_B561"/>
    <property type="match status" value="1"/>
</dbReference>
<keyword evidence="8 11" id="KW-1133">Transmembrane helix</keyword>
<evidence type="ECO:0000313" key="13">
    <source>
        <dbReference type="EMBL" id="GFQ67608.1"/>
    </source>
</evidence>
<feature type="transmembrane region" description="Helical" evidence="11">
    <location>
        <begin position="125"/>
        <end position="150"/>
    </location>
</feature>
<evidence type="ECO:0000256" key="8">
    <source>
        <dbReference type="ARBA" id="ARBA00022989"/>
    </source>
</evidence>
<evidence type="ECO:0000256" key="1">
    <source>
        <dbReference type="ARBA" id="ARBA00001970"/>
    </source>
</evidence>
<evidence type="ECO:0000256" key="7">
    <source>
        <dbReference type="ARBA" id="ARBA00022982"/>
    </source>
</evidence>
<evidence type="ECO:0000256" key="2">
    <source>
        <dbReference type="ARBA" id="ARBA00004141"/>
    </source>
</evidence>
<feature type="transmembrane region" description="Helical" evidence="11">
    <location>
        <begin position="170"/>
        <end position="191"/>
    </location>
</feature>
<feature type="transmembrane region" description="Helical" evidence="11">
    <location>
        <begin position="203"/>
        <end position="223"/>
    </location>
</feature>
<comment type="cofactor">
    <cofactor evidence="1">
        <name>heme b</name>
        <dbReference type="ChEBI" id="CHEBI:60344"/>
    </cofactor>
</comment>
<accession>A0A8X6KCB4</accession>
<dbReference type="InterPro" id="IPR043205">
    <property type="entry name" value="CYB561/CYBRD1-like"/>
</dbReference>
<evidence type="ECO:0000256" key="5">
    <source>
        <dbReference type="ARBA" id="ARBA00022692"/>
    </source>
</evidence>
<feature type="transmembrane region" description="Helical" evidence="11">
    <location>
        <begin position="55"/>
        <end position="76"/>
    </location>
</feature>
<evidence type="ECO:0000256" key="4">
    <source>
        <dbReference type="ARBA" id="ARBA00022617"/>
    </source>
</evidence>
<feature type="transmembrane region" description="Helical" evidence="11">
    <location>
        <begin position="243"/>
        <end position="262"/>
    </location>
</feature>
<evidence type="ECO:0000256" key="6">
    <source>
        <dbReference type="ARBA" id="ARBA00022723"/>
    </source>
</evidence>
<protein>
    <submittedName>
        <fullName evidence="13">Cytochrome b561</fullName>
    </submittedName>
</protein>
<comment type="caution">
    <text evidence="13">The sequence shown here is derived from an EMBL/GenBank/DDBJ whole genome shotgun (WGS) entry which is preliminary data.</text>
</comment>
<evidence type="ECO:0000259" key="12">
    <source>
        <dbReference type="PROSITE" id="PS50939"/>
    </source>
</evidence>
<dbReference type="PANTHER" id="PTHR10106:SF0">
    <property type="entry name" value="LD36721P"/>
    <property type="match status" value="1"/>
</dbReference>
<gene>
    <name evidence="13" type="primary">CYB561</name>
    <name evidence="13" type="ORF">TNCT_558571</name>
</gene>
<dbReference type="OrthoDB" id="907479at2759"/>
<organism evidence="13 14">
    <name type="scientific">Trichonephila clavata</name>
    <name type="common">Joro spider</name>
    <name type="synonym">Nephila clavata</name>
    <dbReference type="NCBI Taxonomy" id="2740835"/>
    <lineage>
        <taxon>Eukaryota</taxon>
        <taxon>Metazoa</taxon>
        <taxon>Ecdysozoa</taxon>
        <taxon>Arthropoda</taxon>
        <taxon>Chelicerata</taxon>
        <taxon>Arachnida</taxon>
        <taxon>Araneae</taxon>
        <taxon>Araneomorphae</taxon>
        <taxon>Entelegynae</taxon>
        <taxon>Araneoidea</taxon>
        <taxon>Nephilidae</taxon>
        <taxon>Trichonephila</taxon>
    </lineage>
</organism>
<keyword evidence="6" id="KW-0479">Metal-binding</keyword>
<dbReference type="AlphaFoldDB" id="A0A8X6KCB4"/>
<dbReference type="GO" id="GO:0016020">
    <property type="term" value="C:membrane"/>
    <property type="evidence" value="ECO:0007669"/>
    <property type="project" value="UniProtKB-SubCell"/>
</dbReference>
<feature type="domain" description="Cytochrome b561" evidence="12">
    <location>
        <begin position="63"/>
        <end position="264"/>
    </location>
</feature>
<dbReference type="PROSITE" id="PS50939">
    <property type="entry name" value="CYTOCHROME_B561"/>
    <property type="match status" value="1"/>
</dbReference>
<name>A0A8X6KCB4_TRICU</name>
<reference evidence="13" key="1">
    <citation type="submission" date="2020-07" db="EMBL/GenBank/DDBJ databases">
        <title>Multicomponent nature underlies the extraordinary mechanical properties of spider dragline silk.</title>
        <authorList>
            <person name="Kono N."/>
            <person name="Nakamura H."/>
            <person name="Mori M."/>
            <person name="Yoshida Y."/>
            <person name="Ohtoshi R."/>
            <person name="Malay A.D."/>
            <person name="Moran D.A.P."/>
            <person name="Tomita M."/>
            <person name="Numata K."/>
            <person name="Arakawa K."/>
        </authorList>
    </citation>
    <scope>NUCLEOTIDE SEQUENCE</scope>
</reference>
<evidence type="ECO:0000256" key="11">
    <source>
        <dbReference type="SAM" id="Phobius"/>
    </source>
</evidence>